<dbReference type="Pfam" id="PF12899">
    <property type="entry name" value="Glyco_hydro_100"/>
    <property type="match status" value="1"/>
</dbReference>
<dbReference type="EMBL" id="MHSS01000013">
    <property type="protein sequence ID" value="OHA47866.1"/>
    <property type="molecule type" value="Genomic_DNA"/>
</dbReference>
<keyword evidence="5" id="KW-0119">Carbohydrate metabolism</keyword>
<dbReference type="PANTHER" id="PTHR34987">
    <property type="entry name" value="C, PUTATIVE (AFU_ORTHOLOGUE AFUA_3G02880)-RELATED"/>
    <property type="match status" value="1"/>
</dbReference>
<dbReference type="GO" id="GO:0033926">
    <property type="term" value="F:endo-alpha-N-acetylgalactosaminidase activity"/>
    <property type="evidence" value="ECO:0007669"/>
    <property type="project" value="InterPro"/>
</dbReference>
<dbReference type="SUPFAM" id="SSF48208">
    <property type="entry name" value="Six-hairpin glycosidases"/>
    <property type="match status" value="1"/>
</dbReference>
<keyword evidence="6" id="KW-0326">Glycosidase</keyword>
<dbReference type="InterPro" id="IPR024746">
    <property type="entry name" value="Glyco_hydro_100"/>
</dbReference>
<evidence type="ECO:0000256" key="3">
    <source>
        <dbReference type="ARBA" id="ARBA00012758"/>
    </source>
</evidence>
<comment type="similarity">
    <text evidence="2">Belongs to the glycosyl hydrolase 100 family.</text>
</comment>
<evidence type="ECO:0000256" key="6">
    <source>
        <dbReference type="ARBA" id="ARBA00023295"/>
    </source>
</evidence>
<gene>
    <name evidence="7" type="ORF">A2806_02385</name>
</gene>
<dbReference type="AlphaFoldDB" id="A0A1G2PHP2"/>
<dbReference type="InterPro" id="IPR008928">
    <property type="entry name" value="6-hairpin_glycosidase_sf"/>
</dbReference>
<protein>
    <recommendedName>
        <fullName evidence="3">beta-fructofuranosidase</fullName>
        <ecNumber evidence="3">3.2.1.26</ecNumber>
    </recommendedName>
</protein>
<evidence type="ECO:0000256" key="4">
    <source>
        <dbReference type="ARBA" id="ARBA00022801"/>
    </source>
</evidence>
<organism evidence="7 8">
    <name type="scientific">Candidatus Terrybacteria bacterium RIFCSPHIGHO2_01_FULL_48_17</name>
    <dbReference type="NCBI Taxonomy" id="1802362"/>
    <lineage>
        <taxon>Bacteria</taxon>
        <taxon>Candidatus Terryibacteriota</taxon>
    </lineage>
</organism>
<dbReference type="Proteomes" id="UP000177629">
    <property type="component" value="Unassembled WGS sequence"/>
</dbReference>
<dbReference type="GO" id="GO:0005975">
    <property type="term" value="P:carbohydrate metabolic process"/>
    <property type="evidence" value="ECO:0007669"/>
    <property type="project" value="InterPro"/>
</dbReference>
<evidence type="ECO:0000256" key="1">
    <source>
        <dbReference type="ARBA" id="ARBA00000094"/>
    </source>
</evidence>
<sequence>MASRPLISNALFGRAQQEARNTIHACVHRLGFKASAHAVLGYPHVWARDSMITSLGALASQDPVLISSVEASLETLAKHQTALGAIPTNVDTRSQKPEPHNQTQVDSSPWYIIGLEAFVRSQKPGLLFIRRRFSHVEGALGWLFFQDQNNDGLLEIQEAWDWEDLFAVRGTGLYINVLWHEALKKGAALASKVGKETLARAWRREAVFVKERINARLWDAFPPAESPKKGEWSFARMRKGRRGPFYFPYYTFWRFGRWCDALGNLLAILCGVASASQTRIILDYMARAGIAHPYPTKAITPSITPHNSDWRNYYRKYRLNLPNQYHNGGIWPFIGGLHVAALVKAGRQKKAEALLVKLMQANQKGKKSKWEFNEWLHGKTGRPLGMAKQAWSAGMFLYALEAVRRKNNLFF</sequence>
<evidence type="ECO:0000313" key="8">
    <source>
        <dbReference type="Proteomes" id="UP000177629"/>
    </source>
</evidence>
<evidence type="ECO:0000256" key="5">
    <source>
        <dbReference type="ARBA" id="ARBA00023277"/>
    </source>
</evidence>
<name>A0A1G2PHP2_9BACT</name>
<keyword evidence="4" id="KW-0378">Hydrolase</keyword>
<accession>A0A1G2PHP2</accession>
<dbReference type="PANTHER" id="PTHR34987:SF4">
    <property type="entry name" value="ALPHA-L-RHAMNOSIDASE C-TERMINAL DOMAIN-CONTAINING PROTEIN"/>
    <property type="match status" value="1"/>
</dbReference>
<comment type="caution">
    <text evidence="7">The sequence shown here is derived from an EMBL/GenBank/DDBJ whole genome shotgun (WGS) entry which is preliminary data.</text>
</comment>
<dbReference type="GO" id="GO:0004564">
    <property type="term" value="F:beta-fructofuranosidase activity"/>
    <property type="evidence" value="ECO:0007669"/>
    <property type="project" value="UniProtKB-EC"/>
</dbReference>
<dbReference type="Gene3D" id="1.50.10.10">
    <property type="match status" value="1"/>
</dbReference>
<evidence type="ECO:0000313" key="7">
    <source>
        <dbReference type="EMBL" id="OHA47866.1"/>
    </source>
</evidence>
<comment type="catalytic activity">
    <reaction evidence="1">
        <text>Hydrolysis of terminal non-reducing beta-D-fructofuranoside residues in beta-D-fructofuranosides.</text>
        <dbReference type="EC" id="3.2.1.26"/>
    </reaction>
</comment>
<dbReference type="EC" id="3.2.1.26" evidence="3"/>
<reference evidence="7 8" key="1">
    <citation type="journal article" date="2016" name="Nat. Commun.">
        <title>Thousands of microbial genomes shed light on interconnected biogeochemical processes in an aquifer system.</title>
        <authorList>
            <person name="Anantharaman K."/>
            <person name="Brown C.T."/>
            <person name="Hug L.A."/>
            <person name="Sharon I."/>
            <person name="Castelle C.J."/>
            <person name="Probst A.J."/>
            <person name="Thomas B.C."/>
            <person name="Singh A."/>
            <person name="Wilkins M.J."/>
            <person name="Karaoz U."/>
            <person name="Brodie E.L."/>
            <person name="Williams K.H."/>
            <person name="Hubbard S.S."/>
            <person name="Banfield J.F."/>
        </authorList>
    </citation>
    <scope>NUCLEOTIDE SEQUENCE [LARGE SCALE GENOMIC DNA]</scope>
</reference>
<dbReference type="STRING" id="1802362.A2806_02385"/>
<dbReference type="InterPro" id="IPR012341">
    <property type="entry name" value="6hp_glycosidase-like_sf"/>
</dbReference>
<proteinExistence type="inferred from homology"/>
<evidence type="ECO:0000256" key="2">
    <source>
        <dbReference type="ARBA" id="ARBA00007671"/>
    </source>
</evidence>